<organism evidence="2 3">
    <name type="scientific">Vagococcus intermedius</name>
    <dbReference type="NCBI Taxonomy" id="2991418"/>
    <lineage>
        <taxon>Bacteria</taxon>
        <taxon>Bacillati</taxon>
        <taxon>Bacillota</taxon>
        <taxon>Bacilli</taxon>
        <taxon>Lactobacillales</taxon>
        <taxon>Enterococcaceae</taxon>
        <taxon>Vagococcus</taxon>
    </lineage>
</organism>
<keyword evidence="1" id="KW-1133">Transmembrane helix</keyword>
<keyword evidence="1" id="KW-0472">Membrane</keyword>
<feature type="transmembrane region" description="Helical" evidence="1">
    <location>
        <begin position="261"/>
        <end position="280"/>
    </location>
</feature>
<feature type="transmembrane region" description="Helical" evidence="1">
    <location>
        <begin position="221"/>
        <end position="241"/>
    </location>
</feature>
<dbReference type="RefSeq" id="WP_275469372.1">
    <property type="nucleotide sequence ID" value="NZ_CP110232.1"/>
</dbReference>
<dbReference type="GO" id="GO:0015108">
    <property type="term" value="F:chloride transmembrane transporter activity"/>
    <property type="evidence" value="ECO:0007669"/>
    <property type="project" value="InterPro"/>
</dbReference>
<proteinExistence type="predicted"/>
<dbReference type="Proteomes" id="UP001179647">
    <property type="component" value="Chromosome"/>
</dbReference>
<gene>
    <name evidence="2" type="ORF">OL234_01310</name>
</gene>
<feature type="transmembrane region" description="Helical" evidence="1">
    <location>
        <begin position="12"/>
        <end position="31"/>
    </location>
</feature>
<dbReference type="KEGG" id="vie:OL234_01310"/>
<accession>A0AAF0I6G7</accession>
<feature type="transmembrane region" description="Helical" evidence="1">
    <location>
        <begin position="103"/>
        <end position="130"/>
    </location>
</feature>
<dbReference type="GO" id="GO:0016020">
    <property type="term" value="C:membrane"/>
    <property type="evidence" value="ECO:0007669"/>
    <property type="project" value="UniProtKB-SubCell"/>
</dbReference>
<dbReference type="Gene3D" id="1.10.3080.10">
    <property type="entry name" value="Clc chloride channel"/>
    <property type="match status" value="1"/>
</dbReference>
<protein>
    <submittedName>
        <fullName evidence="2">Chloride channel protein</fullName>
    </submittedName>
</protein>
<feature type="transmembrane region" description="Helical" evidence="1">
    <location>
        <begin position="369"/>
        <end position="392"/>
    </location>
</feature>
<reference evidence="2" key="1">
    <citation type="submission" date="2022-10" db="EMBL/GenBank/DDBJ databases">
        <title>Vagococcus sp. isolated from poultry meat.</title>
        <authorList>
            <person name="Johansson P."/>
            <person name="Bjorkroth J."/>
        </authorList>
    </citation>
    <scope>NUCLEOTIDE SEQUENCE</scope>
    <source>
        <strain evidence="2">STAA11</strain>
    </source>
</reference>
<evidence type="ECO:0000313" key="2">
    <source>
        <dbReference type="EMBL" id="WEG73573.1"/>
    </source>
</evidence>
<keyword evidence="3" id="KW-1185">Reference proteome</keyword>
<dbReference type="AlphaFoldDB" id="A0AAF0I6G7"/>
<feature type="transmembrane region" description="Helical" evidence="1">
    <location>
        <begin position="182"/>
        <end position="201"/>
    </location>
</feature>
<evidence type="ECO:0000256" key="1">
    <source>
        <dbReference type="SAM" id="Phobius"/>
    </source>
</evidence>
<feature type="transmembrane region" description="Helical" evidence="1">
    <location>
        <begin position="292"/>
        <end position="313"/>
    </location>
</feature>
<dbReference type="SUPFAM" id="SSF81340">
    <property type="entry name" value="Clc chloride channel"/>
    <property type="match status" value="1"/>
</dbReference>
<dbReference type="InterPro" id="IPR014743">
    <property type="entry name" value="Cl-channel_core"/>
</dbReference>
<sequence length="402" mass="45401">MNKTLLGFQIFFYGTFLSIVIGIISFIFIYLESNISHYLWHFLLNETSLKYFAILVFCLLGGLVVGLLRLRWGDYPKIAHTTIQQLKEQKTVDYQPIFKSLTVAFFILIFGAGVGPEATLLGALVMLSVWHADKIRYILFNQQTLATLPTLQKIGRIIHPTNYLTTYTADKIDSTLTPLKKYFNLLFIMIGITTFIILMRVTNQPSFISYMGESHWQFHDFLLFVPLIIFGFLVGKTYTAFSKKITILFTFWAEKPVKKTLIGSLAIFIVAMLTPNLLFSGQIAMGNIPTDYTLFSVLTLVLIVSVNLLFLQICLNTGWIGGDIFPIVFSAFILGFGISQLFPTVDTLFIVSTVASTMTFTILSSSLIATFFIALFFPLKLFPIIVLAVFALKSFQSLIKKK</sequence>
<keyword evidence="1" id="KW-0812">Transmembrane</keyword>
<evidence type="ECO:0000313" key="3">
    <source>
        <dbReference type="Proteomes" id="UP001179647"/>
    </source>
</evidence>
<name>A0AAF0I6G7_9ENTE</name>
<feature type="transmembrane region" description="Helical" evidence="1">
    <location>
        <begin position="51"/>
        <end position="70"/>
    </location>
</feature>
<dbReference type="EMBL" id="CP110232">
    <property type="protein sequence ID" value="WEG73573.1"/>
    <property type="molecule type" value="Genomic_DNA"/>
</dbReference>